<dbReference type="Pfam" id="PF06985">
    <property type="entry name" value="HET"/>
    <property type="match status" value="1"/>
</dbReference>
<dbReference type="InterPro" id="IPR052895">
    <property type="entry name" value="HetReg/Transcr_Mod"/>
</dbReference>
<evidence type="ECO:0000313" key="2">
    <source>
        <dbReference type="EMBL" id="OJZ89029.1"/>
    </source>
</evidence>
<dbReference type="InterPro" id="IPR010730">
    <property type="entry name" value="HET"/>
</dbReference>
<gene>
    <name evidence="2" type="ORF">ASPFODRAFT_30002</name>
</gene>
<dbReference type="OrthoDB" id="3477286at2759"/>
<dbReference type="EMBL" id="KV878238">
    <property type="protein sequence ID" value="OJZ89029.1"/>
    <property type="molecule type" value="Genomic_DNA"/>
</dbReference>
<dbReference type="PANTHER" id="PTHR24148">
    <property type="entry name" value="ANKYRIN REPEAT DOMAIN-CONTAINING PROTEIN 39 HOMOLOG-RELATED"/>
    <property type="match status" value="1"/>
</dbReference>
<reference evidence="3" key="1">
    <citation type="journal article" date="2017" name="Genome Biol.">
        <title>Comparative genomics reveals high biological diversity and specific adaptations in the industrially and medically important fungal genus Aspergillus.</title>
        <authorList>
            <person name="de Vries R.P."/>
            <person name="Riley R."/>
            <person name="Wiebenga A."/>
            <person name="Aguilar-Osorio G."/>
            <person name="Amillis S."/>
            <person name="Uchima C.A."/>
            <person name="Anderluh G."/>
            <person name="Asadollahi M."/>
            <person name="Askin M."/>
            <person name="Barry K."/>
            <person name="Battaglia E."/>
            <person name="Bayram O."/>
            <person name="Benocci T."/>
            <person name="Braus-Stromeyer S.A."/>
            <person name="Caldana C."/>
            <person name="Canovas D."/>
            <person name="Cerqueira G.C."/>
            <person name="Chen F."/>
            <person name="Chen W."/>
            <person name="Choi C."/>
            <person name="Clum A."/>
            <person name="Dos Santos R.A."/>
            <person name="Damasio A.R."/>
            <person name="Diallinas G."/>
            <person name="Emri T."/>
            <person name="Fekete E."/>
            <person name="Flipphi M."/>
            <person name="Freyberg S."/>
            <person name="Gallo A."/>
            <person name="Gournas C."/>
            <person name="Habgood R."/>
            <person name="Hainaut M."/>
            <person name="Harispe M.L."/>
            <person name="Henrissat B."/>
            <person name="Hilden K.S."/>
            <person name="Hope R."/>
            <person name="Hossain A."/>
            <person name="Karabika E."/>
            <person name="Karaffa L."/>
            <person name="Karanyi Z."/>
            <person name="Krasevec N."/>
            <person name="Kuo A."/>
            <person name="Kusch H."/>
            <person name="LaButti K."/>
            <person name="Lagendijk E.L."/>
            <person name="Lapidus A."/>
            <person name="Levasseur A."/>
            <person name="Lindquist E."/>
            <person name="Lipzen A."/>
            <person name="Logrieco A.F."/>
            <person name="MacCabe A."/>
            <person name="Maekelae M.R."/>
            <person name="Malavazi I."/>
            <person name="Melin P."/>
            <person name="Meyer V."/>
            <person name="Mielnichuk N."/>
            <person name="Miskei M."/>
            <person name="Molnar A.P."/>
            <person name="Mule G."/>
            <person name="Ngan C.Y."/>
            <person name="Orejas M."/>
            <person name="Orosz E."/>
            <person name="Ouedraogo J.P."/>
            <person name="Overkamp K.M."/>
            <person name="Park H.-S."/>
            <person name="Perrone G."/>
            <person name="Piumi F."/>
            <person name="Punt P.J."/>
            <person name="Ram A.F."/>
            <person name="Ramon A."/>
            <person name="Rauscher S."/>
            <person name="Record E."/>
            <person name="Riano-Pachon D.M."/>
            <person name="Robert V."/>
            <person name="Roehrig J."/>
            <person name="Ruller R."/>
            <person name="Salamov A."/>
            <person name="Salih N.S."/>
            <person name="Samson R.A."/>
            <person name="Sandor E."/>
            <person name="Sanguinetti M."/>
            <person name="Schuetze T."/>
            <person name="Sepcic K."/>
            <person name="Shelest E."/>
            <person name="Sherlock G."/>
            <person name="Sophianopoulou V."/>
            <person name="Squina F.M."/>
            <person name="Sun H."/>
            <person name="Susca A."/>
            <person name="Todd R.B."/>
            <person name="Tsang A."/>
            <person name="Unkles S.E."/>
            <person name="van de Wiele N."/>
            <person name="van Rossen-Uffink D."/>
            <person name="Oliveira J.V."/>
            <person name="Vesth T.C."/>
            <person name="Visser J."/>
            <person name="Yu J.-H."/>
            <person name="Zhou M."/>
            <person name="Andersen M.R."/>
            <person name="Archer D.B."/>
            <person name="Baker S.E."/>
            <person name="Benoit I."/>
            <person name="Brakhage A.A."/>
            <person name="Braus G.H."/>
            <person name="Fischer R."/>
            <person name="Frisvad J.C."/>
            <person name="Goldman G.H."/>
            <person name="Houbraken J."/>
            <person name="Oakley B."/>
            <person name="Pocsi I."/>
            <person name="Scazzocchio C."/>
            <person name="Seiboth B."/>
            <person name="vanKuyk P.A."/>
            <person name="Wortman J."/>
            <person name="Dyer P.S."/>
            <person name="Grigoriev I.V."/>
        </authorList>
    </citation>
    <scope>NUCLEOTIDE SEQUENCE [LARGE SCALE GENOMIC DNA]</scope>
    <source>
        <strain evidence="3">CBS 106.47</strain>
    </source>
</reference>
<proteinExistence type="predicted"/>
<name>A0A1M3TQD1_ASPLC</name>
<accession>A0A1M3TQD1</accession>
<dbReference type="PANTHER" id="PTHR24148:SF78">
    <property type="entry name" value="HETEROKARYON INCOMPATIBILITY DOMAIN-CONTAINING PROTEIN"/>
    <property type="match status" value="1"/>
</dbReference>
<dbReference type="AlphaFoldDB" id="A0A1M3TQD1"/>
<protein>
    <recommendedName>
        <fullName evidence="1">Heterokaryon incompatibility domain-containing protein</fullName>
    </recommendedName>
</protein>
<sequence>MVPFNYSELQLGPNTTRLVRLLPSEKDDTPIRCELFTYILPESTGRKHLYEALSYVWGSQCETHTITVNGCDLHVTRNLYTALVHLRDNQLERILWIDAICINQEDDDEKSEQIPLMRSIYAQADRVVVWLGDAMRDGDEALKTIQRWAAASIPCDDSLLDDSLLDPCSRLLQRDWFQRTWVLQEVGVARCISILCGSVDINGHVFCEGLEKSPLSLPTFIYPVLHLIKGLFLRPRYEIDSRGTLAIGELIDMYRFHKATKLHDKVYSLLGLSVEDPEEVGLKPNYRLPWNEVFMQTIMHVFPSSCSVETWSGSPVAVIKEKGLVLGYVGFVDKILLKYGSQHFEVKYNDTARALGYETRWGTRWKLNASAESVKEGNIIFLLKGASSPIIVRLCRGYFTVIVSTTVLQSYGNMERSNGVSTQLGFPAQGSLHDIVMVWDISSADGEENKEHDDQKDLIYVVPHYQEKASEKEKRLRDISLISEGIMMQILQQTGLTSYDWFLYSAGLRRKGSLAGFEDIIKIAVEFEGNYEIRIVEQLLEHCRDSLPVSENVVAAAAASEGFLGFAIMGQLLKHCGKSLPVTDAVVKAAAANEGFFGHRIFKQLLEHCGGSLQVSEDVIKAAEANKDV</sequence>
<evidence type="ECO:0000259" key="1">
    <source>
        <dbReference type="Pfam" id="PF06985"/>
    </source>
</evidence>
<dbReference type="Pfam" id="PF23397">
    <property type="entry name" value="DUF7104"/>
    <property type="match status" value="1"/>
</dbReference>
<organism evidence="2 3">
    <name type="scientific">Aspergillus luchuensis (strain CBS 106.47)</name>
    <dbReference type="NCBI Taxonomy" id="1137211"/>
    <lineage>
        <taxon>Eukaryota</taxon>
        <taxon>Fungi</taxon>
        <taxon>Dikarya</taxon>
        <taxon>Ascomycota</taxon>
        <taxon>Pezizomycotina</taxon>
        <taxon>Eurotiomycetes</taxon>
        <taxon>Eurotiomycetidae</taxon>
        <taxon>Eurotiales</taxon>
        <taxon>Aspergillaceae</taxon>
        <taxon>Aspergillus</taxon>
        <taxon>Aspergillus subgen. Circumdati</taxon>
    </lineage>
</organism>
<evidence type="ECO:0000313" key="3">
    <source>
        <dbReference type="Proteomes" id="UP000184063"/>
    </source>
</evidence>
<feature type="domain" description="Heterokaryon incompatibility" evidence="1">
    <location>
        <begin position="50"/>
        <end position="185"/>
    </location>
</feature>
<dbReference type="Proteomes" id="UP000184063">
    <property type="component" value="Unassembled WGS sequence"/>
</dbReference>
<dbReference type="VEuPathDB" id="FungiDB:ASPFODRAFT_30002"/>
<dbReference type="InterPro" id="IPR055530">
    <property type="entry name" value="DUF7104"/>
</dbReference>